<reference evidence="1" key="1">
    <citation type="submission" date="2019-03" db="EMBL/GenBank/DDBJ databases">
        <title>WGS assembly of Setaria viridis.</title>
        <authorList>
            <person name="Huang P."/>
            <person name="Jenkins J."/>
            <person name="Grimwood J."/>
            <person name="Barry K."/>
            <person name="Healey A."/>
            <person name="Mamidi S."/>
            <person name="Sreedasyam A."/>
            <person name="Shu S."/>
            <person name="Feldman M."/>
            <person name="Wu J."/>
            <person name="Yu Y."/>
            <person name="Chen C."/>
            <person name="Johnson J."/>
            <person name="Rokhsar D."/>
            <person name="Baxter I."/>
            <person name="Schmutz J."/>
            <person name="Brutnell T."/>
            <person name="Kellogg E."/>
        </authorList>
    </citation>
    <scope>NUCLEOTIDE SEQUENCE [LARGE SCALE GENOMIC DNA]</scope>
</reference>
<proteinExistence type="predicted"/>
<accession>A0A4U6UFG6</accession>
<dbReference type="Gramene" id="TKW09167">
    <property type="protein sequence ID" value="TKW09167"/>
    <property type="gene ID" value="SEVIR_6G075400v2"/>
</dbReference>
<dbReference type="PANTHER" id="PTHR35360:SF3">
    <property type="entry name" value="OS07G0492700 PROTEIN"/>
    <property type="match status" value="1"/>
</dbReference>
<dbReference type="AlphaFoldDB" id="A0A4U6UFG6"/>
<gene>
    <name evidence="1" type="ORF">SEVIR_6G075400v2</name>
</gene>
<protein>
    <recommendedName>
        <fullName evidence="3">Peptidase C1A papain C-terminal domain-containing protein</fullName>
    </recommendedName>
</protein>
<sequence length="282" mass="31080">MEKMIMANVGRSSVPLKLRAGGYARNPPCVPEVPYPYLPPAGKFNEGPKTWSNTFRFDSKTLDNPKPIGVVTRENTFEEYMGRPIKQTNGTCVLAACLLCLEAAHRMLHKKQQGNEGRAFPGTRMYAALQTLFNHLGGGQGAGANPRRVLHKIQKMSTLMVTAESPSCALPLVSWKAYSGTALSAKHVADLLDTHGPCVGALWVCPWYHHFDAARDNALVGGHAVVCYAYRFCREGEMDVLVMDNHSDATGPRRWIDVEELLGLYTLDVQPLEQEEDPPASI</sequence>
<dbReference type="EMBL" id="CM016557">
    <property type="protein sequence ID" value="TKW09167.1"/>
    <property type="molecule type" value="Genomic_DNA"/>
</dbReference>
<evidence type="ECO:0000313" key="2">
    <source>
        <dbReference type="Proteomes" id="UP000298652"/>
    </source>
</evidence>
<organism evidence="1 2">
    <name type="scientific">Setaria viridis</name>
    <name type="common">Green bristlegrass</name>
    <name type="synonym">Setaria italica subsp. viridis</name>
    <dbReference type="NCBI Taxonomy" id="4556"/>
    <lineage>
        <taxon>Eukaryota</taxon>
        <taxon>Viridiplantae</taxon>
        <taxon>Streptophyta</taxon>
        <taxon>Embryophyta</taxon>
        <taxon>Tracheophyta</taxon>
        <taxon>Spermatophyta</taxon>
        <taxon>Magnoliopsida</taxon>
        <taxon>Liliopsida</taxon>
        <taxon>Poales</taxon>
        <taxon>Poaceae</taxon>
        <taxon>PACMAD clade</taxon>
        <taxon>Panicoideae</taxon>
        <taxon>Panicodae</taxon>
        <taxon>Paniceae</taxon>
        <taxon>Cenchrinae</taxon>
        <taxon>Setaria</taxon>
    </lineage>
</organism>
<evidence type="ECO:0000313" key="1">
    <source>
        <dbReference type="EMBL" id="TKW09167.1"/>
    </source>
</evidence>
<name>A0A4U6UFG6_SETVI</name>
<dbReference type="PANTHER" id="PTHR35360">
    <property type="entry name" value="OS01G0324125 PROTEIN-RELATED"/>
    <property type="match status" value="1"/>
</dbReference>
<evidence type="ECO:0008006" key="3">
    <source>
        <dbReference type="Google" id="ProtNLM"/>
    </source>
</evidence>
<dbReference type="OMA" id="CERKGVW"/>
<keyword evidence="2" id="KW-1185">Reference proteome</keyword>
<dbReference type="Proteomes" id="UP000298652">
    <property type="component" value="Chromosome 6"/>
</dbReference>